<reference evidence="5" key="1">
    <citation type="journal article" date="2019" name="PLoS Negl. Trop. Dis.">
        <title>Revisiting the worldwide diversity of Leptospira species in the environment.</title>
        <authorList>
            <person name="Vincent A.T."/>
            <person name="Schiettekatte O."/>
            <person name="Bourhy P."/>
            <person name="Veyrier F.J."/>
            <person name="Picardeau M."/>
        </authorList>
    </citation>
    <scope>NUCLEOTIDE SEQUENCE [LARGE SCALE GENOMIC DNA]</scope>
    <source>
        <strain evidence="5">SCS5</strain>
    </source>
</reference>
<dbReference type="PANTHER" id="PTHR12599">
    <property type="entry name" value="PTERIN-4-ALPHA-CARBINOLAMINE DEHYDRATASE"/>
    <property type="match status" value="1"/>
</dbReference>
<dbReference type="GO" id="GO:0008124">
    <property type="term" value="F:4-alpha-hydroxytetrahydrobiopterin dehydratase activity"/>
    <property type="evidence" value="ECO:0007669"/>
    <property type="project" value="UniProtKB-EC"/>
</dbReference>
<dbReference type="InterPro" id="IPR001533">
    <property type="entry name" value="Pterin_deHydtase"/>
</dbReference>
<keyword evidence="6" id="KW-1185">Reference proteome</keyword>
<dbReference type="Pfam" id="PF01329">
    <property type="entry name" value="Pterin_4a"/>
    <property type="match status" value="1"/>
</dbReference>
<name>A0A4R9GR33_9LEPT</name>
<comment type="similarity">
    <text evidence="2">Belongs to the pterin-4-alpha-carbinolamine dehydratase family.</text>
</comment>
<accession>A0A4R9GR33</accession>
<dbReference type="Gene3D" id="3.30.1360.20">
    <property type="entry name" value="Transcriptional coactivator/pterin dehydratase"/>
    <property type="match status" value="1"/>
</dbReference>
<dbReference type="InterPro" id="IPR036428">
    <property type="entry name" value="PCD_sf"/>
</dbReference>
<evidence type="ECO:0000256" key="2">
    <source>
        <dbReference type="ARBA" id="ARBA00006472"/>
    </source>
</evidence>
<organism evidence="5 6">
    <name type="scientific">Leptospira fluminis</name>
    <dbReference type="NCBI Taxonomy" id="2484979"/>
    <lineage>
        <taxon>Bacteria</taxon>
        <taxon>Pseudomonadati</taxon>
        <taxon>Spirochaetota</taxon>
        <taxon>Spirochaetia</taxon>
        <taxon>Leptospirales</taxon>
        <taxon>Leptospiraceae</taxon>
        <taxon>Leptospira</taxon>
    </lineage>
</organism>
<dbReference type="PANTHER" id="PTHR12599:SF0">
    <property type="entry name" value="PTERIN-4-ALPHA-CARBINOLAMINE DEHYDRATASE"/>
    <property type="match status" value="1"/>
</dbReference>
<comment type="caution">
    <text evidence="5">The sequence shown here is derived from an EMBL/GenBank/DDBJ whole genome shotgun (WGS) entry which is preliminary data.</text>
</comment>
<dbReference type="Proteomes" id="UP000297855">
    <property type="component" value="Unassembled WGS sequence"/>
</dbReference>
<protein>
    <recommendedName>
        <fullName evidence="3">4a-hydroxytetrahydrobiopterin dehydratase</fullName>
        <ecNumber evidence="3">4.2.1.96</ecNumber>
    </recommendedName>
</protein>
<dbReference type="CDD" id="cd00488">
    <property type="entry name" value="PCD_DCoH"/>
    <property type="match status" value="1"/>
</dbReference>
<evidence type="ECO:0000313" key="5">
    <source>
        <dbReference type="EMBL" id="TGK20198.1"/>
    </source>
</evidence>
<evidence type="ECO:0000256" key="1">
    <source>
        <dbReference type="ARBA" id="ARBA00001554"/>
    </source>
</evidence>
<dbReference type="OrthoDB" id="9800108at2"/>
<evidence type="ECO:0000256" key="4">
    <source>
        <dbReference type="ARBA" id="ARBA00023239"/>
    </source>
</evidence>
<sequence>MSNVKKMDPDEVRLNLPSGWEIRIVEEVPRLHKKYSFSQYSAGIRFVNELAKEAERSDHHPDLGVSYGSVKVEIFTHSLQGLSNLDLEFATFAEAAYEKVRL</sequence>
<evidence type="ECO:0000256" key="3">
    <source>
        <dbReference type="ARBA" id="ARBA00013252"/>
    </source>
</evidence>
<dbReference type="AlphaFoldDB" id="A0A4R9GR33"/>
<dbReference type="EMBL" id="RQEV01000007">
    <property type="protein sequence ID" value="TGK20198.1"/>
    <property type="molecule type" value="Genomic_DNA"/>
</dbReference>
<comment type="catalytic activity">
    <reaction evidence="1">
        <text>(4aS,6R)-4a-hydroxy-L-erythro-5,6,7,8-tetrahydrobiopterin = (6R)-L-erythro-6,7-dihydrobiopterin + H2O</text>
        <dbReference type="Rhea" id="RHEA:11920"/>
        <dbReference type="ChEBI" id="CHEBI:15377"/>
        <dbReference type="ChEBI" id="CHEBI:15642"/>
        <dbReference type="ChEBI" id="CHEBI:43120"/>
        <dbReference type="EC" id="4.2.1.96"/>
    </reaction>
</comment>
<evidence type="ECO:0000313" key="6">
    <source>
        <dbReference type="Proteomes" id="UP000297855"/>
    </source>
</evidence>
<dbReference type="GO" id="GO:0006729">
    <property type="term" value="P:tetrahydrobiopterin biosynthetic process"/>
    <property type="evidence" value="ECO:0007669"/>
    <property type="project" value="InterPro"/>
</dbReference>
<dbReference type="RefSeq" id="WP_135812859.1">
    <property type="nucleotide sequence ID" value="NZ_RQEV01000007.1"/>
</dbReference>
<keyword evidence="4" id="KW-0456">Lyase</keyword>
<dbReference type="EC" id="4.2.1.96" evidence="3"/>
<proteinExistence type="inferred from homology"/>
<gene>
    <name evidence="5" type="ORF">EHO61_06800</name>
</gene>
<dbReference type="SUPFAM" id="SSF55248">
    <property type="entry name" value="PCD-like"/>
    <property type="match status" value="1"/>
</dbReference>